<dbReference type="GO" id="GO:0000403">
    <property type="term" value="F:Y-form DNA binding"/>
    <property type="evidence" value="ECO:0007669"/>
    <property type="project" value="UniProtKB-UniRule"/>
</dbReference>
<evidence type="ECO:0000256" key="6">
    <source>
        <dbReference type="ARBA" id="ARBA00022839"/>
    </source>
</evidence>
<feature type="domain" description="Calcineurin-like phosphoesterase" evidence="10">
    <location>
        <begin position="1"/>
        <end position="190"/>
    </location>
</feature>
<comment type="subunit">
    <text evidence="9">Homodimer. Forms a heterotetramer composed of two Mre11 subunits and two Rad50 subunits.</text>
</comment>
<feature type="binding site" evidence="9">
    <location>
        <position position="84"/>
    </location>
    <ligand>
        <name>Mn(2+)</name>
        <dbReference type="ChEBI" id="CHEBI:29035"/>
        <label>2</label>
    </ligand>
</feature>
<feature type="binding site" evidence="9">
    <location>
        <position position="189"/>
    </location>
    <ligand>
        <name>Mn(2+)</name>
        <dbReference type="ChEBI" id="CHEBI:29035"/>
        <label>1</label>
    </ligand>
</feature>
<evidence type="ECO:0000256" key="9">
    <source>
        <dbReference type="HAMAP-Rule" id="MF_02044"/>
    </source>
</evidence>
<feature type="binding site" evidence="9">
    <location>
        <position position="8"/>
    </location>
    <ligand>
        <name>Mn(2+)</name>
        <dbReference type="ChEBI" id="CHEBI:29035"/>
        <label>1</label>
    </ligand>
</feature>
<dbReference type="InterPro" id="IPR029052">
    <property type="entry name" value="Metallo-depent_PP-like"/>
</dbReference>
<dbReference type="RefSeq" id="WP_066970502.1">
    <property type="nucleotide sequence ID" value="NZ_LWMT01000016.1"/>
</dbReference>
<feature type="binding site" evidence="9">
    <location>
        <position position="49"/>
    </location>
    <ligand>
        <name>Mn(2+)</name>
        <dbReference type="ChEBI" id="CHEBI:29035"/>
        <label>1</label>
    </ligand>
</feature>
<evidence type="ECO:0000256" key="3">
    <source>
        <dbReference type="ARBA" id="ARBA00022759"/>
    </source>
</evidence>
<evidence type="ECO:0000313" key="12">
    <source>
        <dbReference type="Proteomes" id="UP000077066"/>
    </source>
</evidence>
<evidence type="ECO:0000256" key="8">
    <source>
        <dbReference type="ARBA" id="ARBA00023211"/>
    </source>
</evidence>
<dbReference type="SUPFAM" id="SSF56300">
    <property type="entry name" value="Metallo-dependent phosphatases"/>
    <property type="match status" value="1"/>
</dbReference>
<proteinExistence type="inferred from homology"/>
<keyword evidence="7 9" id="KW-0234">DNA repair</keyword>
<dbReference type="EMBL" id="LWMT01000016">
    <property type="protein sequence ID" value="KZX17488.1"/>
    <property type="molecule type" value="Genomic_DNA"/>
</dbReference>
<dbReference type="EC" id="3.1.-.-" evidence="9"/>
<name>A0A166FB33_9EURY</name>
<dbReference type="InterPro" id="IPR041796">
    <property type="entry name" value="Mre11_N"/>
</dbReference>
<comment type="function">
    <text evidence="9">Part of the Rad50/Mre11 complex, which is involved in the early steps of DNA double-strand break (DSB) repair. The complex may facilitate opening of the processed DNA ends to aid in the recruitment of HerA and NurA. Mre11 binds to DSB ends and has both double-stranded 3'-5' exonuclease activity and single-stranded endonuclease activity.</text>
</comment>
<dbReference type="GO" id="GO:0045027">
    <property type="term" value="F:DNA end binding"/>
    <property type="evidence" value="ECO:0007669"/>
    <property type="project" value="UniProtKB-UniRule"/>
</dbReference>
<feature type="binding site" evidence="9">
    <location>
        <position position="187"/>
    </location>
    <ligand>
        <name>Mn(2+)</name>
        <dbReference type="ChEBI" id="CHEBI:29035"/>
        <label>2</label>
    </ligand>
</feature>
<dbReference type="Proteomes" id="UP000077066">
    <property type="component" value="Unassembled WGS sequence"/>
</dbReference>
<evidence type="ECO:0000259" key="10">
    <source>
        <dbReference type="Pfam" id="PF00149"/>
    </source>
</evidence>
<dbReference type="PANTHER" id="PTHR30337:SF0">
    <property type="entry name" value="NUCLEASE SBCCD SUBUNIT D"/>
    <property type="match status" value="1"/>
</dbReference>
<feature type="binding site" evidence="9">
    <location>
        <position position="49"/>
    </location>
    <ligand>
        <name>Mn(2+)</name>
        <dbReference type="ChEBI" id="CHEBI:29035"/>
        <label>2</label>
    </ligand>
</feature>
<feature type="active site" description="Proton donor" evidence="9">
    <location>
        <position position="85"/>
    </location>
</feature>
<protein>
    <recommendedName>
        <fullName evidence="9">DNA double-strand break repair protein Mre11</fullName>
        <ecNumber evidence="9">3.1.-.-</ecNumber>
    </recommendedName>
</protein>
<dbReference type="HAMAP" id="MF_02044">
    <property type="entry name" value="Mre11"/>
    <property type="match status" value="1"/>
</dbReference>
<evidence type="ECO:0000256" key="7">
    <source>
        <dbReference type="ARBA" id="ARBA00023204"/>
    </source>
</evidence>
<keyword evidence="12" id="KW-1185">Reference proteome</keyword>
<dbReference type="InterPro" id="IPR032885">
    <property type="entry name" value="Mre11_archaea-type"/>
</dbReference>
<keyword evidence="5 9" id="KW-0378">Hydrolase</keyword>
<keyword evidence="3 9" id="KW-0255">Endonuclease</keyword>
<dbReference type="CDD" id="cd00840">
    <property type="entry name" value="MPP_Mre11_N"/>
    <property type="match status" value="1"/>
</dbReference>
<comment type="activity regulation">
    <text evidence="9">Nuclease activity is regulated by Rad50.</text>
</comment>
<dbReference type="GO" id="GO:0008408">
    <property type="term" value="F:3'-5' exonuclease activity"/>
    <property type="evidence" value="ECO:0007669"/>
    <property type="project" value="UniProtKB-UniRule"/>
</dbReference>
<sequence length="387" mass="45097">MKFAHLADTHLGYRQYGLFEREEDFYHVFQEIIDNIIEERVDFVIHSGDLFEISKPSPNALLVFQEALMKLNDANIPIYGIPGNHDIIMRKNALPPQILFRKLGLKLISHNNPFYIQDNVFIGGTPYHSKAHHDKLVDKLQFVSKQSAEHDKRILVIHQGIDKYLPFEYELEMAEIPTNFNYYACGHVHNRINDEFGEGKLTYPGSTEIWKSNEVSDYKKKGKGFFLVDIGGDIPEVEPINVDMMREFIVKDIDYRKIDEEFLSLEKDVEVLKNKPVLNITISGENINRTDVYEKINEIFSKIALTIRPNFRNIIKNEHTDVIISNDTLDAKSIIVNELKHYDNEDITNLAIDLLNELPKEDMGNSKIITEKFFNDYFDREIKWDDI</sequence>
<comment type="similarity">
    <text evidence="9">Belongs to the MRE11/RAD32 family.</text>
</comment>
<reference evidence="11 12" key="1">
    <citation type="submission" date="2016-04" db="EMBL/GenBank/DDBJ databases">
        <title>Genome sequence of Methanobrevibacter filiformis DSM 11501.</title>
        <authorList>
            <person name="Poehlein A."/>
            <person name="Seedorf H."/>
            <person name="Daniel R."/>
        </authorList>
    </citation>
    <scope>NUCLEOTIDE SEQUENCE [LARGE SCALE GENOMIC DNA]</scope>
    <source>
        <strain evidence="11 12">DSM 11501</strain>
    </source>
</reference>
<dbReference type="PATRIC" id="fig|55758.3.peg.164"/>
<keyword evidence="8 9" id="KW-0464">Manganese</keyword>
<dbReference type="GO" id="GO:0030145">
    <property type="term" value="F:manganese ion binding"/>
    <property type="evidence" value="ECO:0007669"/>
    <property type="project" value="UniProtKB-UniRule"/>
</dbReference>
<comment type="caution">
    <text evidence="11">The sequence shown here is derived from an EMBL/GenBank/DDBJ whole genome shotgun (WGS) entry which is preliminary data.</text>
</comment>
<dbReference type="InterPro" id="IPR004843">
    <property type="entry name" value="Calcineurin-like_PHP"/>
</dbReference>
<evidence type="ECO:0000256" key="1">
    <source>
        <dbReference type="ARBA" id="ARBA00022722"/>
    </source>
</evidence>
<feature type="binding site" evidence="9">
    <location>
        <position position="158"/>
    </location>
    <ligand>
        <name>Mn(2+)</name>
        <dbReference type="ChEBI" id="CHEBI:29035"/>
        <label>2</label>
    </ligand>
</feature>
<feature type="binding site" evidence="9">
    <location>
        <position position="10"/>
    </location>
    <ligand>
        <name>Mn(2+)</name>
        <dbReference type="ChEBI" id="CHEBI:29035"/>
        <label>1</label>
    </ligand>
</feature>
<gene>
    <name evidence="11" type="primary">yhaO</name>
    <name evidence="9" type="synonym">mre11</name>
    <name evidence="11" type="ORF">MBFIL_01460</name>
</gene>
<dbReference type="Gene3D" id="3.60.21.10">
    <property type="match status" value="1"/>
</dbReference>
<dbReference type="GO" id="GO:0006302">
    <property type="term" value="P:double-strand break repair"/>
    <property type="evidence" value="ECO:0007669"/>
    <property type="project" value="UniProtKB-UniRule"/>
</dbReference>
<dbReference type="Pfam" id="PF00149">
    <property type="entry name" value="Metallophos"/>
    <property type="match status" value="1"/>
</dbReference>
<keyword evidence="6 9" id="KW-0269">Exonuclease</keyword>
<accession>A0A166FB33</accession>
<keyword evidence="4 9" id="KW-0227">DNA damage</keyword>
<evidence type="ECO:0000256" key="4">
    <source>
        <dbReference type="ARBA" id="ARBA00022763"/>
    </source>
</evidence>
<evidence type="ECO:0000313" key="11">
    <source>
        <dbReference type="EMBL" id="KZX17488.1"/>
    </source>
</evidence>
<evidence type="ECO:0000256" key="2">
    <source>
        <dbReference type="ARBA" id="ARBA00022723"/>
    </source>
</evidence>
<dbReference type="GO" id="GO:0004519">
    <property type="term" value="F:endonuclease activity"/>
    <property type="evidence" value="ECO:0007669"/>
    <property type="project" value="UniProtKB-UniRule"/>
</dbReference>
<organism evidence="11 12">
    <name type="scientific">Methanobrevibacter filiformis</name>
    <dbReference type="NCBI Taxonomy" id="55758"/>
    <lineage>
        <taxon>Archaea</taxon>
        <taxon>Methanobacteriati</taxon>
        <taxon>Methanobacteriota</taxon>
        <taxon>Methanomada group</taxon>
        <taxon>Methanobacteria</taxon>
        <taxon>Methanobacteriales</taxon>
        <taxon>Methanobacteriaceae</taxon>
        <taxon>Methanobrevibacter</taxon>
    </lineage>
</organism>
<dbReference type="OrthoDB" id="11638at2157"/>
<comment type="cofactor">
    <cofactor evidence="9">
        <name>Mn(2+)</name>
        <dbReference type="ChEBI" id="CHEBI:29035"/>
    </cofactor>
    <text evidence="9">Binds 2 manganese ions per subunit.</text>
</comment>
<dbReference type="STRING" id="55758.MBFIL_01460"/>
<keyword evidence="2 9" id="KW-0479">Metal-binding</keyword>
<keyword evidence="1 9" id="KW-0540">Nuclease</keyword>
<dbReference type="PANTHER" id="PTHR30337">
    <property type="entry name" value="COMPONENT OF ATP-DEPENDENT DSDNA EXONUCLEASE"/>
    <property type="match status" value="1"/>
</dbReference>
<dbReference type="AlphaFoldDB" id="A0A166FB33"/>
<dbReference type="InterPro" id="IPR050535">
    <property type="entry name" value="DNA_Repair-Maintenance_Comp"/>
</dbReference>
<evidence type="ECO:0000256" key="5">
    <source>
        <dbReference type="ARBA" id="ARBA00022801"/>
    </source>
</evidence>